<evidence type="ECO:0000256" key="3">
    <source>
        <dbReference type="ARBA" id="ARBA00022989"/>
    </source>
</evidence>
<keyword evidence="4 6" id="KW-0472">Membrane</keyword>
<feature type="transmembrane region" description="Helical" evidence="6">
    <location>
        <begin position="83"/>
        <end position="101"/>
    </location>
</feature>
<keyword evidence="2 6" id="KW-0812">Transmembrane</keyword>
<keyword evidence="9" id="KW-1185">Reference proteome</keyword>
<feature type="transmembrane region" description="Helical" evidence="6">
    <location>
        <begin position="154"/>
        <end position="174"/>
    </location>
</feature>
<dbReference type="Proteomes" id="UP001501612">
    <property type="component" value="Unassembled WGS sequence"/>
</dbReference>
<feature type="transmembrane region" description="Helical" evidence="6">
    <location>
        <begin position="107"/>
        <end position="125"/>
    </location>
</feature>
<evidence type="ECO:0000256" key="6">
    <source>
        <dbReference type="SAM" id="Phobius"/>
    </source>
</evidence>
<feature type="transmembrane region" description="Helical" evidence="6">
    <location>
        <begin position="35"/>
        <end position="53"/>
    </location>
</feature>
<dbReference type="RefSeq" id="WP_344007193.1">
    <property type="nucleotide sequence ID" value="NZ_BAAAMY010000005.1"/>
</dbReference>
<protein>
    <recommendedName>
        <fullName evidence="7">Integral membrane bound transporter domain-containing protein</fullName>
    </recommendedName>
</protein>
<evidence type="ECO:0000313" key="9">
    <source>
        <dbReference type="Proteomes" id="UP001501612"/>
    </source>
</evidence>
<feature type="region of interest" description="Disordered" evidence="5">
    <location>
        <begin position="1"/>
        <end position="26"/>
    </location>
</feature>
<comment type="subcellular location">
    <subcellularLocation>
        <location evidence="1">Membrane</location>
        <topology evidence="1">Multi-pass membrane protein</topology>
    </subcellularLocation>
</comment>
<evidence type="ECO:0000256" key="4">
    <source>
        <dbReference type="ARBA" id="ARBA00023136"/>
    </source>
</evidence>
<dbReference type="Pfam" id="PF13515">
    <property type="entry name" value="FUSC_2"/>
    <property type="match status" value="1"/>
</dbReference>
<evidence type="ECO:0000259" key="7">
    <source>
        <dbReference type="Pfam" id="PF13515"/>
    </source>
</evidence>
<dbReference type="EMBL" id="BAAAMY010000005">
    <property type="protein sequence ID" value="GAA1920468.1"/>
    <property type="molecule type" value="Genomic_DNA"/>
</dbReference>
<keyword evidence="3 6" id="KW-1133">Transmembrane helix</keyword>
<organism evidence="8 9">
    <name type="scientific">Nocardioides lentus</name>
    <dbReference type="NCBI Taxonomy" id="338077"/>
    <lineage>
        <taxon>Bacteria</taxon>
        <taxon>Bacillati</taxon>
        <taxon>Actinomycetota</taxon>
        <taxon>Actinomycetes</taxon>
        <taxon>Propionibacteriales</taxon>
        <taxon>Nocardioidaceae</taxon>
        <taxon>Nocardioides</taxon>
    </lineage>
</organism>
<feature type="compositionally biased region" description="Basic residues" evidence="5">
    <location>
        <begin position="8"/>
        <end position="24"/>
    </location>
</feature>
<name>A0ABP5AR29_9ACTN</name>
<reference evidence="9" key="1">
    <citation type="journal article" date="2019" name="Int. J. Syst. Evol. Microbiol.">
        <title>The Global Catalogue of Microorganisms (GCM) 10K type strain sequencing project: providing services to taxonomists for standard genome sequencing and annotation.</title>
        <authorList>
            <consortium name="The Broad Institute Genomics Platform"/>
            <consortium name="The Broad Institute Genome Sequencing Center for Infectious Disease"/>
            <person name="Wu L."/>
            <person name="Ma J."/>
        </authorList>
    </citation>
    <scope>NUCLEOTIDE SEQUENCE [LARGE SCALE GENOMIC DNA]</scope>
    <source>
        <strain evidence="9">JCM 14046</strain>
    </source>
</reference>
<accession>A0ABP5AR29</accession>
<evidence type="ECO:0000256" key="5">
    <source>
        <dbReference type="SAM" id="MobiDB-lite"/>
    </source>
</evidence>
<comment type="caution">
    <text evidence="8">The sequence shown here is derived from an EMBL/GenBank/DDBJ whole genome shotgun (WGS) entry which is preliminary data.</text>
</comment>
<evidence type="ECO:0000256" key="1">
    <source>
        <dbReference type="ARBA" id="ARBA00004141"/>
    </source>
</evidence>
<gene>
    <name evidence="8" type="ORF">GCM10009737_22510</name>
</gene>
<proteinExistence type="predicted"/>
<evidence type="ECO:0000313" key="8">
    <source>
        <dbReference type="EMBL" id="GAA1920468.1"/>
    </source>
</evidence>
<evidence type="ECO:0000256" key="2">
    <source>
        <dbReference type="ARBA" id="ARBA00022692"/>
    </source>
</evidence>
<feature type="domain" description="Integral membrane bound transporter" evidence="7">
    <location>
        <begin position="49"/>
        <end position="169"/>
    </location>
</feature>
<sequence>MEPEPLGRARRWGRGVGRRGRSSGRGRVDRWRAKGWHIGQCAIAAGVAWWIAADLLGNPSPFFAPAAAVLSLGTSYGQRLRRVVEVAIGVAVGVLVGDLLVSVLGTGAWQVGLIVALAMSAALLLDGSPLLVNQAAVQAIIVATLLPADVSAGFTRWVDAVVGGGVALVAATVVPRTPLRRPRDQAGAVLRKIGRLLRAASEGMASGATERSLDLLSDARATDHLVAELRTAAAEGLAVTASSPFRARHRPGLLRLAAMVEPIDRALRSTRVLVRRVAVSAQRGRGLPDSYAEVCAELADACDAAAASLLTDGTPLLLRSQLLEIGAATSRLERTGDLSAEVVLAQMRSVVADLLVLTGMDPVEATAAIPVMPDP</sequence>
<dbReference type="InterPro" id="IPR049453">
    <property type="entry name" value="Memb_transporter_dom"/>
</dbReference>